<sequence length="103" mass="10922">MYAAGIIHELYPSDLTAIGKWSQTAIIDSDIVTAGLQGQLARVSGSSMSSAALAGAASLIWSTNPEMGAKEVMERIAYSSQEIAGTGEYWSNGMMDLEKALNY</sequence>
<evidence type="ECO:0000313" key="3">
    <source>
        <dbReference type="Proteomes" id="UP001208017"/>
    </source>
</evidence>
<dbReference type="Pfam" id="PF00082">
    <property type="entry name" value="Peptidase_S8"/>
    <property type="match status" value="1"/>
</dbReference>
<keyword evidence="3" id="KW-1185">Reference proteome</keyword>
<proteinExistence type="predicted"/>
<protein>
    <submittedName>
        <fullName evidence="2">S8 family serine peptidase</fullName>
    </submittedName>
</protein>
<evidence type="ECO:0000313" key="2">
    <source>
        <dbReference type="EMBL" id="MCX7571583.1"/>
    </source>
</evidence>
<dbReference type="EMBL" id="JAPMLT010000011">
    <property type="protein sequence ID" value="MCX7571583.1"/>
    <property type="molecule type" value="Genomic_DNA"/>
</dbReference>
<dbReference type="Gene3D" id="3.40.50.200">
    <property type="entry name" value="Peptidase S8/S53 domain"/>
    <property type="match status" value="1"/>
</dbReference>
<comment type="caution">
    <text evidence="2">The sequence shown here is derived from an EMBL/GenBank/DDBJ whole genome shotgun (WGS) entry which is preliminary data.</text>
</comment>
<dbReference type="InterPro" id="IPR000209">
    <property type="entry name" value="Peptidase_S8/S53_dom"/>
</dbReference>
<feature type="domain" description="Peptidase S8/S53" evidence="1">
    <location>
        <begin position="32"/>
        <end position="78"/>
    </location>
</feature>
<dbReference type="SUPFAM" id="SSF52743">
    <property type="entry name" value="Subtilisin-like"/>
    <property type="match status" value="1"/>
</dbReference>
<gene>
    <name evidence="2" type="ORF">OS242_16665</name>
</gene>
<evidence type="ECO:0000259" key="1">
    <source>
        <dbReference type="Pfam" id="PF00082"/>
    </source>
</evidence>
<organism evidence="2 3">
    <name type="scientific">Tumebacillus lacus</name>
    <dbReference type="NCBI Taxonomy" id="2995335"/>
    <lineage>
        <taxon>Bacteria</taxon>
        <taxon>Bacillati</taxon>
        <taxon>Bacillota</taxon>
        <taxon>Bacilli</taxon>
        <taxon>Bacillales</taxon>
        <taxon>Alicyclobacillaceae</taxon>
        <taxon>Tumebacillus</taxon>
    </lineage>
</organism>
<dbReference type="InterPro" id="IPR036852">
    <property type="entry name" value="Peptidase_S8/S53_dom_sf"/>
</dbReference>
<name>A0ABT3X6I6_9BACL</name>
<reference evidence="2 3" key="1">
    <citation type="submission" date="2022-11" db="EMBL/GenBank/DDBJ databases">
        <title>Study of microbial diversity in lake waters.</title>
        <authorList>
            <person name="Zhang J."/>
        </authorList>
    </citation>
    <scope>NUCLEOTIDE SEQUENCE [LARGE SCALE GENOMIC DNA]</scope>
    <source>
        <strain evidence="2 3">DT12</strain>
    </source>
</reference>
<accession>A0ABT3X6I6</accession>
<dbReference type="Proteomes" id="UP001208017">
    <property type="component" value="Unassembled WGS sequence"/>
</dbReference>
<dbReference type="RefSeq" id="WP_267152827.1">
    <property type="nucleotide sequence ID" value="NZ_JAPMLT010000011.1"/>
</dbReference>